<accession>K9L529</accession>
<name>K9L529_9CAUD</name>
<evidence type="ECO:0000313" key="2">
    <source>
        <dbReference type="Proteomes" id="UP000010999"/>
    </source>
</evidence>
<protein>
    <submittedName>
        <fullName evidence="1">Uncharacterized protein</fullName>
    </submittedName>
</protein>
<keyword evidence="2" id="KW-1185">Reference proteome</keyword>
<organism evidence="1 2">
    <name type="scientific">Pectobacterium phage phiTE</name>
    <dbReference type="NCBI Taxonomy" id="1116482"/>
    <lineage>
        <taxon>Viruses</taxon>
        <taxon>Duplodnaviria</taxon>
        <taxon>Heunggongvirae</taxon>
        <taxon>Uroviricota</taxon>
        <taxon>Caudoviricetes</taxon>
        <taxon>Vequintavirinae</taxon>
        <taxon>Certrevirus</taxon>
        <taxon>Certrevirus phiTE</taxon>
    </lineage>
</organism>
<reference evidence="2" key="1">
    <citation type="submission" date="2011-11" db="EMBL/GenBank/DDBJ databases">
        <title>Escape from toxin-antitoxin mediated abortive infection can occur by recombination within a generalized transducing phage of Pectobacterium atrosepticum.</title>
        <authorList>
            <person name="Blower T.R."/>
            <person name="Evans T.J."/>
            <person name="Przybilski R."/>
            <person name="Fineran P.C."/>
            <person name="Salmond G.P.C."/>
        </authorList>
    </citation>
    <scope>NUCLEOTIDE SEQUENCE [LARGE SCALE GENOMIC DNA]</scope>
</reference>
<dbReference type="EMBL" id="JQ015307">
    <property type="protein sequence ID" value="AEZ66235.1"/>
    <property type="molecule type" value="Genomic_DNA"/>
</dbReference>
<dbReference type="Proteomes" id="UP000010999">
    <property type="component" value="Segment"/>
</dbReference>
<dbReference type="RefSeq" id="YP_007392531.1">
    <property type="nucleotide sequence ID" value="NC_020201.1"/>
</dbReference>
<sequence>MKTIEVEQLKIRIEKALEDFTKGRASMHVPPLNTDVDMGLSDCQALIEGMGNAPVYQMRLLDGSPEETIWVEVSKEEFNTPLKNPSEWEKRILYTAPSLSENILKLPAAVLAEIKDAVVPAWSAGTVVTACEEAGINLKVGE</sequence>
<dbReference type="GeneID" id="14515264"/>
<gene>
    <name evidence="1" type="ORF">phiTE_069</name>
</gene>
<proteinExistence type="predicted"/>
<reference evidence="1 2" key="2">
    <citation type="journal article" date="2012" name="PLoS Genet.">
        <title>Viral evasion of a bacterial suicide system by RNA-based molecular mimicry enables infectious altruism.</title>
        <authorList>
            <person name="Blower T.R."/>
            <person name="Evans T.J."/>
            <person name="Przybilski R."/>
            <person name="Fineran P.C."/>
            <person name="Salmond G.P."/>
        </authorList>
    </citation>
    <scope>NUCLEOTIDE SEQUENCE [LARGE SCALE GENOMIC DNA]</scope>
</reference>
<evidence type="ECO:0000313" key="1">
    <source>
        <dbReference type="EMBL" id="AEZ66235.1"/>
    </source>
</evidence>
<dbReference type="KEGG" id="vg:14515264"/>